<dbReference type="InterPro" id="IPR012902">
    <property type="entry name" value="N_methyl_site"/>
</dbReference>
<evidence type="ECO:0000256" key="1">
    <source>
        <dbReference type="SAM" id="Phobius"/>
    </source>
</evidence>
<keyword evidence="3" id="KW-1185">Reference proteome</keyword>
<dbReference type="Proteomes" id="UP001274321">
    <property type="component" value="Unassembled WGS sequence"/>
</dbReference>
<sequence length="133" mass="13904">MSLRKADLDGPCAGFTLLEVLVALAVMATMLGSIGALAGSNARASRSLDGRAALVATARAVEAGIPPRAGLELGSLDGEVDGHQWQAQVRPMPDVKLAPDAPWVPRRVSLRVRSPSGAVMTLETLRLVRNAAR</sequence>
<reference evidence="2 3" key="1">
    <citation type="submission" date="2023-11" db="EMBL/GenBank/DDBJ databases">
        <authorList>
            <person name="Bao R."/>
        </authorList>
    </citation>
    <scope>NUCLEOTIDE SEQUENCE [LARGE SCALE GENOMIC DNA]</scope>
    <source>
        <strain evidence="2 3">PJ23</strain>
    </source>
</reference>
<dbReference type="NCBIfam" id="TIGR02532">
    <property type="entry name" value="IV_pilin_GFxxxE"/>
    <property type="match status" value="1"/>
</dbReference>
<keyword evidence="1" id="KW-0472">Membrane</keyword>
<keyword evidence="1" id="KW-0812">Transmembrane</keyword>
<gene>
    <name evidence="2" type="ORF">SCD90_07605</name>
</gene>
<name>A0ABU4RM76_9HYPH</name>
<proteinExistence type="predicted"/>
<dbReference type="EMBL" id="JAXAFJ010000003">
    <property type="protein sequence ID" value="MDX6805926.1"/>
    <property type="molecule type" value="Genomic_DNA"/>
</dbReference>
<accession>A0ABU4RM76</accession>
<evidence type="ECO:0000313" key="2">
    <source>
        <dbReference type="EMBL" id="MDX6805926.1"/>
    </source>
</evidence>
<dbReference type="Pfam" id="PF07963">
    <property type="entry name" value="N_methyl"/>
    <property type="match status" value="1"/>
</dbReference>
<organism evidence="2 3">
    <name type="scientific">Terrihabitans rhizophilus</name>
    <dbReference type="NCBI Taxonomy" id="3092662"/>
    <lineage>
        <taxon>Bacteria</taxon>
        <taxon>Pseudomonadati</taxon>
        <taxon>Pseudomonadota</taxon>
        <taxon>Alphaproteobacteria</taxon>
        <taxon>Hyphomicrobiales</taxon>
        <taxon>Terrihabitans</taxon>
    </lineage>
</organism>
<feature type="transmembrane region" description="Helical" evidence="1">
    <location>
        <begin position="20"/>
        <end position="38"/>
    </location>
</feature>
<keyword evidence="1" id="KW-1133">Transmembrane helix</keyword>
<dbReference type="RefSeq" id="WP_319844046.1">
    <property type="nucleotide sequence ID" value="NZ_JAXAFJ010000003.1"/>
</dbReference>
<evidence type="ECO:0000313" key="3">
    <source>
        <dbReference type="Proteomes" id="UP001274321"/>
    </source>
</evidence>
<comment type="caution">
    <text evidence="2">The sequence shown here is derived from an EMBL/GenBank/DDBJ whole genome shotgun (WGS) entry which is preliminary data.</text>
</comment>
<protein>
    <submittedName>
        <fullName evidence="2">Prepilin-type N-terminal cleavage/methylation domain-containing protein</fullName>
    </submittedName>
</protein>
<dbReference type="PROSITE" id="PS00409">
    <property type="entry name" value="PROKAR_NTER_METHYL"/>
    <property type="match status" value="1"/>
</dbReference>